<protein>
    <submittedName>
        <fullName evidence="4">Polysaccharide deacetylase family protein</fullName>
    </submittedName>
</protein>
<comment type="subcellular location">
    <subcellularLocation>
        <location evidence="1">Secreted</location>
    </subcellularLocation>
</comment>
<organism evidence="4 5">
    <name type="scientific">Jatrophihabitans telluris</name>
    <dbReference type="NCBI Taxonomy" id="2038343"/>
    <lineage>
        <taxon>Bacteria</taxon>
        <taxon>Bacillati</taxon>
        <taxon>Actinomycetota</taxon>
        <taxon>Actinomycetes</taxon>
        <taxon>Jatrophihabitantales</taxon>
        <taxon>Jatrophihabitantaceae</taxon>
        <taxon>Jatrophihabitans</taxon>
    </lineage>
</organism>
<sequence>MSAMPGFTEHRDAIAAGRFIRVVNYHNTPDSQRESLAAELGALAARYRCVSLAELDTFYETGAWVSSEPGFIPVFYEGYRNSAEVAGPVCDALGLSAWFFVCTGFVDCPPAEQEAFARSHNIDLVREEIGRDRLAMSWDEVAALSARHTVTPHTSSHDGIADIVTDEDLLREIVRPKRRMDAVTGQNSPAMAFLWGSPFGGSARHDQAIREAGYRYLVSNTMIQRLV</sequence>
<proteinExistence type="predicted"/>
<gene>
    <name evidence="4" type="ORF">M6D93_18335</name>
</gene>
<feature type="domain" description="NodB homology" evidence="3">
    <location>
        <begin position="77"/>
        <end position="216"/>
    </location>
</feature>
<dbReference type="Proteomes" id="UP001056336">
    <property type="component" value="Chromosome"/>
</dbReference>
<accession>A0ABY4QXJ6</accession>
<keyword evidence="5" id="KW-1185">Reference proteome</keyword>
<dbReference type="InterPro" id="IPR011330">
    <property type="entry name" value="Glyco_hydro/deAcase_b/a-brl"/>
</dbReference>
<dbReference type="Pfam" id="PF01522">
    <property type="entry name" value="Polysacc_deac_1"/>
    <property type="match status" value="1"/>
</dbReference>
<dbReference type="InterPro" id="IPR051398">
    <property type="entry name" value="Polysacch_Deacetylase"/>
</dbReference>
<name>A0ABY4QXJ6_9ACTN</name>
<dbReference type="EMBL" id="CP097332">
    <property type="protein sequence ID" value="UQX88223.1"/>
    <property type="molecule type" value="Genomic_DNA"/>
</dbReference>
<evidence type="ECO:0000259" key="3">
    <source>
        <dbReference type="Pfam" id="PF01522"/>
    </source>
</evidence>
<evidence type="ECO:0000256" key="1">
    <source>
        <dbReference type="ARBA" id="ARBA00004613"/>
    </source>
</evidence>
<dbReference type="Gene3D" id="3.20.20.370">
    <property type="entry name" value="Glycoside hydrolase/deacetylase"/>
    <property type="match status" value="1"/>
</dbReference>
<keyword evidence="2" id="KW-0732">Signal</keyword>
<dbReference type="CDD" id="cd10918">
    <property type="entry name" value="CE4_NodB_like_5s_6s"/>
    <property type="match status" value="1"/>
</dbReference>
<dbReference type="SUPFAM" id="SSF88713">
    <property type="entry name" value="Glycoside hydrolase/deacetylase"/>
    <property type="match status" value="1"/>
</dbReference>
<evidence type="ECO:0000313" key="4">
    <source>
        <dbReference type="EMBL" id="UQX88223.1"/>
    </source>
</evidence>
<dbReference type="RefSeq" id="WP_249771515.1">
    <property type="nucleotide sequence ID" value="NZ_CP097332.1"/>
</dbReference>
<evidence type="ECO:0000256" key="2">
    <source>
        <dbReference type="ARBA" id="ARBA00022729"/>
    </source>
</evidence>
<evidence type="ECO:0000313" key="5">
    <source>
        <dbReference type="Proteomes" id="UP001056336"/>
    </source>
</evidence>
<reference evidence="4" key="2">
    <citation type="submission" date="2022-05" db="EMBL/GenBank/DDBJ databases">
        <authorList>
            <person name="Kim J.-S."/>
            <person name="Lee K."/>
            <person name="Suh M."/>
            <person name="Eom M."/>
            <person name="Kim J.-S."/>
            <person name="Kim D.-S."/>
            <person name="Ko S.-H."/>
            <person name="Shin Y."/>
            <person name="Lee J.-S."/>
        </authorList>
    </citation>
    <scope>NUCLEOTIDE SEQUENCE</scope>
    <source>
        <strain evidence="4">N237</strain>
    </source>
</reference>
<reference evidence="4" key="1">
    <citation type="journal article" date="2018" name="Int. J. Syst. Evol. Microbiol.">
        <title>Jatrophihabitans telluris sp. nov., isolated from sediment soil of lava forest wetlands and the emended description of the genus Jatrophihabitans.</title>
        <authorList>
            <person name="Lee K.C."/>
            <person name="Suh M.K."/>
            <person name="Eom M.K."/>
            <person name="Kim K.K."/>
            <person name="Kim J.S."/>
            <person name="Kim D.S."/>
            <person name="Ko S.H."/>
            <person name="Shin Y.K."/>
            <person name="Lee J.S."/>
        </authorList>
    </citation>
    <scope>NUCLEOTIDE SEQUENCE</scope>
    <source>
        <strain evidence="4">N237</strain>
    </source>
</reference>
<dbReference type="InterPro" id="IPR002509">
    <property type="entry name" value="NODB_dom"/>
</dbReference>
<dbReference type="PANTHER" id="PTHR34216:SF3">
    <property type="entry name" value="POLY-BETA-1,6-N-ACETYL-D-GLUCOSAMINE N-DEACETYLASE"/>
    <property type="match status" value="1"/>
</dbReference>
<dbReference type="PANTHER" id="PTHR34216">
    <property type="match status" value="1"/>
</dbReference>